<accession>A0A432MLS0</accession>
<dbReference type="EMBL" id="RYZH01000011">
    <property type="protein sequence ID" value="RUL88342.1"/>
    <property type="molecule type" value="Genomic_DNA"/>
</dbReference>
<evidence type="ECO:0000256" key="1">
    <source>
        <dbReference type="SAM" id="MobiDB-lite"/>
    </source>
</evidence>
<feature type="region of interest" description="Disordered" evidence="1">
    <location>
        <begin position="63"/>
        <end position="102"/>
    </location>
</feature>
<feature type="transmembrane region" description="Helical" evidence="2">
    <location>
        <begin position="195"/>
        <end position="216"/>
    </location>
</feature>
<proteinExistence type="predicted"/>
<keyword evidence="2" id="KW-0472">Membrane</keyword>
<evidence type="ECO:0000313" key="3">
    <source>
        <dbReference type="EMBL" id="RUL88342.1"/>
    </source>
</evidence>
<comment type="caution">
    <text evidence="3">The sequence shown here is derived from an EMBL/GenBank/DDBJ whole genome shotgun (WGS) entry which is preliminary data.</text>
</comment>
<protein>
    <submittedName>
        <fullName evidence="3">Uncharacterized protein</fullName>
    </submittedName>
</protein>
<evidence type="ECO:0000256" key="2">
    <source>
        <dbReference type="SAM" id="Phobius"/>
    </source>
</evidence>
<organism evidence="3 4">
    <name type="scientific">Tautonia sociabilis</name>
    <dbReference type="NCBI Taxonomy" id="2080755"/>
    <lineage>
        <taxon>Bacteria</taxon>
        <taxon>Pseudomonadati</taxon>
        <taxon>Planctomycetota</taxon>
        <taxon>Planctomycetia</taxon>
        <taxon>Isosphaerales</taxon>
        <taxon>Isosphaeraceae</taxon>
        <taxon>Tautonia</taxon>
    </lineage>
</organism>
<keyword evidence="4" id="KW-1185">Reference proteome</keyword>
<sequence>MSSESFAFACPSCAAPGRARTEWAGRSVRCRHCKATFTLPTRGEAMADTYELAEPVSVAAGPAPLSAGPGEGASTFSPSFRDAPLSDVPRDRPPRGKTRRRQSLREALLEAGKDGRVRILLGLGIVAAALSALAFVPGVGPIPGWVLSGFGMLLVAIGSGAGAYAAFREDLLYGIAYIVCPIYTGYYLVSRFDDLWPWFSASTIGFVSLLIGTKALELVGAL</sequence>
<reference evidence="3 4" key="1">
    <citation type="submission" date="2018-12" db="EMBL/GenBank/DDBJ databases">
        <authorList>
            <person name="Toschakov S.V."/>
        </authorList>
    </citation>
    <scope>NUCLEOTIDE SEQUENCE [LARGE SCALE GENOMIC DNA]</scope>
    <source>
        <strain evidence="3 4">GM2012</strain>
    </source>
</reference>
<keyword evidence="2" id="KW-1133">Transmembrane helix</keyword>
<feature type="compositionally biased region" description="Low complexity" evidence="1">
    <location>
        <begin position="63"/>
        <end position="74"/>
    </location>
</feature>
<dbReference type="AlphaFoldDB" id="A0A432MLS0"/>
<dbReference type="OrthoDB" id="278986at2"/>
<feature type="transmembrane region" description="Helical" evidence="2">
    <location>
        <begin position="145"/>
        <end position="164"/>
    </location>
</feature>
<evidence type="ECO:0000313" key="4">
    <source>
        <dbReference type="Proteomes" id="UP000280296"/>
    </source>
</evidence>
<feature type="transmembrane region" description="Helical" evidence="2">
    <location>
        <begin position="119"/>
        <end position="139"/>
    </location>
</feature>
<keyword evidence="2" id="KW-0812">Transmembrane</keyword>
<dbReference type="RefSeq" id="WP_126724669.1">
    <property type="nucleotide sequence ID" value="NZ_RYZH01000011.1"/>
</dbReference>
<gene>
    <name evidence="3" type="ORF">TsocGM_07390</name>
</gene>
<feature type="transmembrane region" description="Helical" evidence="2">
    <location>
        <begin position="171"/>
        <end position="189"/>
    </location>
</feature>
<dbReference type="Proteomes" id="UP000280296">
    <property type="component" value="Unassembled WGS sequence"/>
</dbReference>
<reference evidence="3 4" key="2">
    <citation type="submission" date="2019-01" db="EMBL/GenBank/DDBJ databases">
        <title>Tautonia sociabilis, a novel thermotolerant planctomycete of Isosphaeraceae family, isolated from a 4000 m deep subterranean habitat.</title>
        <authorList>
            <person name="Kovaleva O.L."/>
            <person name="Elcheninov A.G."/>
            <person name="Van Heerden E."/>
            <person name="Toshchakov S.V."/>
            <person name="Novikov A."/>
            <person name="Bonch-Osmolovskaya E.A."/>
            <person name="Kublanov I.V."/>
        </authorList>
    </citation>
    <scope>NUCLEOTIDE SEQUENCE [LARGE SCALE GENOMIC DNA]</scope>
    <source>
        <strain evidence="3 4">GM2012</strain>
    </source>
</reference>
<name>A0A432MLS0_9BACT</name>